<protein>
    <submittedName>
        <fullName evidence="1">Uncharacterized protein</fullName>
    </submittedName>
</protein>
<sequence>MTLSTCRKPHLAEKIVMVGGLDGCGKTLFSPIISALDRVELPTYSYEIEHYCSLYFLQKLSLQSASTLIRMQTDLKLYNTMMGREVNFRPTDLSSVQMFHSPTQYFERLFQPGDETIPNVINKNNPILNLIIHNVLFISDPIWNALGSRCIYIEVIRHPLYMVRQQHLNMQKLIDDVRDFIIYYERGGKSYPYWTEGWEDLFDQSSDIERSVHYIDQMTQRVEKAKKVLREKYKANILTIPF</sequence>
<feature type="non-terminal residue" evidence="1">
    <location>
        <position position="1"/>
    </location>
</feature>
<reference evidence="1" key="1">
    <citation type="submission" date="2018-05" db="EMBL/GenBank/DDBJ databases">
        <authorList>
            <person name="Lanie J.A."/>
            <person name="Ng W.-L."/>
            <person name="Kazmierczak K.M."/>
            <person name="Andrzejewski T.M."/>
            <person name="Davidsen T.M."/>
            <person name="Wayne K.J."/>
            <person name="Tettelin H."/>
            <person name="Glass J.I."/>
            <person name="Rusch D."/>
            <person name="Podicherti R."/>
            <person name="Tsui H.-C.T."/>
            <person name="Winkler M.E."/>
        </authorList>
    </citation>
    <scope>NUCLEOTIDE SEQUENCE</scope>
</reference>
<dbReference type="EMBL" id="UINC01154494">
    <property type="protein sequence ID" value="SVD49815.1"/>
    <property type="molecule type" value="Genomic_DNA"/>
</dbReference>
<proteinExistence type="predicted"/>
<accession>A0A382VUV3</accession>
<dbReference type="AlphaFoldDB" id="A0A382VUV3"/>
<organism evidence="1">
    <name type="scientific">marine metagenome</name>
    <dbReference type="NCBI Taxonomy" id="408172"/>
    <lineage>
        <taxon>unclassified sequences</taxon>
        <taxon>metagenomes</taxon>
        <taxon>ecological metagenomes</taxon>
    </lineage>
</organism>
<evidence type="ECO:0000313" key="1">
    <source>
        <dbReference type="EMBL" id="SVD49815.1"/>
    </source>
</evidence>
<gene>
    <name evidence="1" type="ORF">METZ01_LOCUS402669</name>
</gene>
<feature type="non-terminal residue" evidence="1">
    <location>
        <position position="242"/>
    </location>
</feature>
<name>A0A382VUV3_9ZZZZ</name>